<reference evidence="10" key="2">
    <citation type="journal article" date="2021" name="PeerJ">
        <title>Extensive microbial diversity within the chicken gut microbiome revealed by metagenomics and culture.</title>
        <authorList>
            <person name="Gilroy R."/>
            <person name="Ravi A."/>
            <person name="Getino M."/>
            <person name="Pursley I."/>
            <person name="Horton D.L."/>
            <person name="Alikhan N.F."/>
            <person name="Baker D."/>
            <person name="Gharbi K."/>
            <person name="Hall N."/>
            <person name="Watson M."/>
            <person name="Adriaenssens E.M."/>
            <person name="Foster-Nyarko E."/>
            <person name="Jarju S."/>
            <person name="Secka A."/>
            <person name="Antonio M."/>
            <person name="Oren A."/>
            <person name="Chaudhuri R.R."/>
            <person name="La Ragione R."/>
            <person name="Hildebrand F."/>
            <person name="Pallen M.J."/>
        </authorList>
    </citation>
    <scope>NUCLEOTIDE SEQUENCE</scope>
    <source>
        <strain evidence="10">CHK186-9395</strain>
    </source>
</reference>
<dbReference type="Pfam" id="PF01648">
    <property type="entry name" value="ACPS"/>
    <property type="match status" value="1"/>
</dbReference>
<keyword evidence="1 8" id="KW-0444">Lipid biosynthesis</keyword>
<keyword evidence="4 8" id="KW-0276">Fatty acid metabolism</keyword>
<dbReference type="EMBL" id="DVOJ01000013">
    <property type="protein sequence ID" value="HIV01582.1"/>
    <property type="molecule type" value="Genomic_DNA"/>
</dbReference>
<evidence type="ECO:0000256" key="2">
    <source>
        <dbReference type="ARBA" id="ARBA00022679"/>
    </source>
</evidence>
<evidence type="ECO:0000256" key="4">
    <source>
        <dbReference type="ARBA" id="ARBA00022832"/>
    </source>
</evidence>
<evidence type="ECO:0000256" key="7">
    <source>
        <dbReference type="ARBA" id="ARBA00023160"/>
    </source>
</evidence>
<dbReference type="GO" id="GO:0000287">
    <property type="term" value="F:magnesium ion binding"/>
    <property type="evidence" value="ECO:0007669"/>
    <property type="project" value="UniProtKB-UniRule"/>
</dbReference>
<dbReference type="Proteomes" id="UP000886861">
    <property type="component" value="Unassembled WGS sequence"/>
</dbReference>
<feature type="domain" description="4'-phosphopantetheinyl transferase" evidence="9">
    <location>
        <begin position="3"/>
        <end position="105"/>
    </location>
</feature>
<feature type="binding site" evidence="8">
    <location>
        <position position="6"/>
    </location>
    <ligand>
        <name>Mg(2+)</name>
        <dbReference type="ChEBI" id="CHEBI:18420"/>
    </ligand>
</feature>
<evidence type="ECO:0000256" key="6">
    <source>
        <dbReference type="ARBA" id="ARBA00023098"/>
    </source>
</evidence>
<dbReference type="Gene3D" id="3.90.470.20">
    <property type="entry name" value="4'-phosphopantetheinyl transferase domain"/>
    <property type="match status" value="1"/>
</dbReference>
<evidence type="ECO:0000256" key="3">
    <source>
        <dbReference type="ARBA" id="ARBA00022723"/>
    </source>
</evidence>
<evidence type="ECO:0000256" key="5">
    <source>
        <dbReference type="ARBA" id="ARBA00022842"/>
    </source>
</evidence>
<comment type="function">
    <text evidence="8">Transfers the 4'-phosphopantetheine moiety from coenzyme A to a Ser of acyl-carrier-protein.</text>
</comment>
<keyword evidence="7 8" id="KW-0275">Fatty acid biosynthesis</keyword>
<dbReference type="NCBIfam" id="TIGR00516">
    <property type="entry name" value="acpS"/>
    <property type="match status" value="1"/>
</dbReference>
<dbReference type="GO" id="GO:0008897">
    <property type="term" value="F:holo-[acyl-carrier-protein] synthase activity"/>
    <property type="evidence" value="ECO:0007669"/>
    <property type="project" value="UniProtKB-UniRule"/>
</dbReference>
<accession>A0A9D1NFD2</accession>
<evidence type="ECO:0000313" key="10">
    <source>
        <dbReference type="EMBL" id="HIV01582.1"/>
    </source>
</evidence>
<keyword evidence="5 8" id="KW-0460">Magnesium</keyword>
<protein>
    <recommendedName>
        <fullName evidence="8">Holo-[acyl-carrier-protein] synthase</fullName>
        <shortName evidence="8">Holo-ACP synthase</shortName>
        <ecNumber evidence="8">2.7.8.7</ecNumber>
    </recommendedName>
    <alternativeName>
        <fullName evidence="8">4'-phosphopantetheinyl transferase AcpS</fullName>
    </alternativeName>
</protein>
<keyword evidence="8" id="KW-0963">Cytoplasm</keyword>
<dbReference type="InterPro" id="IPR008278">
    <property type="entry name" value="4-PPantetheinyl_Trfase_dom"/>
</dbReference>
<comment type="subcellular location">
    <subcellularLocation>
        <location evidence="8">Cytoplasm</location>
    </subcellularLocation>
</comment>
<comment type="cofactor">
    <cofactor evidence="8">
        <name>Mg(2+)</name>
        <dbReference type="ChEBI" id="CHEBI:18420"/>
    </cofactor>
</comment>
<dbReference type="InterPro" id="IPR037143">
    <property type="entry name" value="4-PPantetheinyl_Trfase_dom_sf"/>
</dbReference>
<reference evidence="10" key="1">
    <citation type="submission" date="2020-10" db="EMBL/GenBank/DDBJ databases">
        <authorList>
            <person name="Gilroy R."/>
        </authorList>
    </citation>
    <scope>NUCLEOTIDE SEQUENCE</scope>
    <source>
        <strain evidence="10">CHK186-9395</strain>
    </source>
</reference>
<comment type="catalytic activity">
    <reaction evidence="8">
        <text>apo-[ACP] + CoA = holo-[ACP] + adenosine 3',5'-bisphosphate + H(+)</text>
        <dbReference type="Rhea" id="RHEA:12068"/>
        <dbReference type="Rhea" id="RHEA-COMP:9685"/>
        <dbReference type="Rhea" id="RHEA-COMP:9690"/>
        <dbReference type="ChEBI" id="CHEBI:15378"/>
        <dbReference type="ChEBI" id="CHEBI:29999"/>
        <dbReference type="ChEBI" id="CHEBI:57287"/>
        <dbReference type="ChEBI" id="CHEBI:58343"/>
        <dbReference type="ChEBI" id="CHEBI:64479"/>
        <dbReference type="EC" id="2.7.8.7"/>
    </reaction>
</comment>
<sequence>MKVGVDVVDVERFYEVGDKFIERVYTDEEKKYIQNFNSQAEHLAGFFCAKEAFLKALNLNIEGLSLNEIEVFHDENGQPKIKLHGEVKKLFESLSEKEILLSISHSQKTAIAVVLLN</sequence>
<dbReference type="AlphaFoldDB" id="A0A9D1NFD2"/>
<feature type="binding site" evidence="8">
    <location>
        <position position="51"/>
    </location>
    <ligand>
        <name>Mg(2+)</name>
        <dbReference type="ChEBI" id="CHEBI:18420"/>
    </ligand>
</feature>
<evidence type="ECO:0000259" key="9">
    <source>
        <dbReference type="Pfam" id="PF01648"/>
    </source>
</evidence>
<comment type="similarity">
    <text evidence="8">Belongs to the P-Pant transferase superfamily. AcpS family.</text>
</comment>
<evidence type="ECO:0000256" key="1">
    <source>
        <dbReference type="ARBA" id="ARBA00022516"/>
    </source>
</evidence>
<keyword evidence="6 8" id="KW-0443">Lipid metabolism</keyword>
<evidence type="ECO:0000313" key="11">
    <source>
        <dbReference type="Proteomes" id="UP000886861"/>
    </source>
</evidence>
<proteinExistence type="inferred from homology"/>
<gene>
    <name evidence="8 10" type="primary">acpS</name>
    <name evidence="10" type="ORF">IAA62_03405</name>
</gene>
<dbReference type="InterPro" id="IPR002582">
    <property type="entry name" value="ACPS"/>
</dbReference>
<dbReference type="HAMAP" id="MF_00101">
    <property type="entry name" value="AcpS"/>
    <property type="match status" value="1"/>
</dbReference>
<evidence type="ECO:0000256" key="8">
    <source>
        <dbReference type="HAMAP-Rule" id="MF_00101"/>
    </source>
</evidence>
<dbReference type="NCBIfam" id="TIGR00556">
    <property type="entry name" value="pantethn_trn"/>
    <property type="match status" value="1"/>
</dbReference>
<dbReference type="SUPFAM" id="SSF56214">
    <property type="entry name" value="4'-phosphopantetheinyl transferase"/>
    <property type="match status" value="1"/>
</dbReference>
<dbReference type="EC" id="2.7.8.7" evidence="8"/>
<organism evidence="10 11">
    <name type="scientific">Candidatus Caccopulliclostridium gallistercoris</name>
    <dbReference type="NCBI Taxonomy" id="2840719"/>
    <lineage>
        <taxon>Bacteria</taxon>
        <taxon>Bacillati</taxon>
        <taxon>Bacillota</taxon>
        <taxon>Clostridia</taxon>
        <taxon>Candidatus Caccopulliclostridium</taxon>
    </lineage>
</organism>
<keyword evidence="2 8" id="KW-0808">Transferase</keyword>
<keyword evidence="3 8" id="KW-0479">Metal-binding</keyword>
<name>A0A9D1NFD2_9FIRM</name>
<comment type="caution">
    <text evidence="10">The sequence shown here is derived from an EMBL/GenBank/DDBJ whole genome shotgun (WGS) entry which is preliminary data.</text>
</comment>
<dbReference type="InterPro" id="IPR004568">
    <property type="entry name" value="Ppantetheine-prot_Trfase_dom"/>
</dbReference>
<dbReference type="GO" id="GO:0005737">
    <property type="term" value="C:cytoplasm"/>
    <property type="evidence" value="ECO:0007669"/>
    <property type="project" value="UniProtKB-SubCell"/>
</dbReference>
<dbReference type="GO" id="GO:0006633">
    <property type="term" value="P:fatty acid biosynthetic process"/>
    <property type="evidence" value="ECO:0007669"/>
    <property type="project" value="UniProtKB-UniRule"/>
</dbReference>